<dbReference type="PANTHER" id="PTHR20990:SF1">
    <property type="entry name" value="PEROXISOMAL MEMBRANE PROTEIN 11C"/>
    <property type="match status" value="1"/>
</dbReference>
<dbReference type="FunCoup" id="A0A067QH08">
    <property type="interactions" value="259"/>
</dbReference>
<dbReference type="AlphaFoldDB" id="A0A067QH08"/>
<dbReference type="PANTHER" id="PTHR20990">
    <property type="entry name" value="PEROXISOMAL BIOGENESIS FACTOR 11"/>
    <property type="match status" value="1"/>
</dbReference>
<evidence type="ECO:0000256" key="2">
    <source>
        <dbReference type="ARBA" id="ARBA00023140"/>
    </source>
</evidence>
<keyword evidence="5" id="KW-1185">Reference proteome</keyword>
<keyword evidence="1" id="KW-0472">Membrane</keyword>
<dbReference type="STRING" id="136037.A0A067QH08"/>
<reference evidence="4 5" key="1">
    <citation type="journal article" date="2014" name="Nat. Commun.">
        <title>Molecular traces of alternative social organization in a termite genome.</title>
        <authorList>
            <person name="Terrapon N."/>
            <person name="Li C."/>
            <person name="Robertson H.M."/>
            <person name="Ji L."/>
            <person name="Meng X."/>
            <person name="Booth W."/>
            <person name="Chen Z."/>
            <person name="Childers C.P."/>
            <person name="Glastad K.M."/>
            <person name="Gokhale K."/>
            <person name="Gowin J."/>
            <person name="Gronenberg W."/>
            <person name="Hermansen R.A."/>
            <person name="Hu H."/>
            <person name="Hunt B.G."/>
            <person name="Huylmans A.K."/>
            <person name="Khalil S.M."/>
            <person name="Mitchell R.D."/>
            <person name="Munoz-Torres M.C."/>
            <person name="Mustard J.A."/>
            <person name="Pan H."/>
            <person name="Reese J.T."/>
            <person name="Scharf M.E."/>
            <person name="Sun F."/>
            <person name="Vogel H."/>
            <person name="Xiao J."/>
            <person name="Yang W."/>
            <person name="Yang Z."/>
            <person name="Yang Z."/>
            <person name="Zhou J."/>
            <person name="Zhu J."/>
            <person name="Brent C.S."/>
            <person name="Elsik C.G."/>
            <person name="Goodisman M.A."/>
            <person name="Liberles D.A."/>
            <person name="Roe R.M."/>
            <person name="Vargo E.L."/>
            <person name="Vilcinskas A."/>
            <person name="Wang J."/>
            <person name="Bornberg-Bauer E."/>
            <person name="Korb J."/>
            <person name="Zhang G."/>
            <person name="Liebig J."/>
        </authorList>
    </citation>
    <scope>NUCLEOTIDE SEQUENCE [LARGE SCALE GENOMIC DNA]</scope>
    <source>
        <tissue evidence="4">Whole organism</tissue>
    </source>
</reference>
<dbReference type="Pfam" id="PF05648">
    <property type="entry name" value="PEX11"/>
    <property type="match status" value="1"/>
</dbReference>
<name>A0A067QH08_ZOONE</name>
<accession>A0A067QH08</accession>
<dbReference type="GO" id="GO:0016559">
    <property type="term" value="P:peroxisome fission"/>
    <property type="evidence" value="ECO:0007669"/>
    <property type="project" value="InterPro"/>
</dbReference>
<comment type="subcellular location">
    <subcellularLocation>
        <location evidence="3">Peroxisome membrane</location>
    </subcellularLocation>
</comment>
<evidence type="ECO:0000313" key="4">
    <source>
        <dbReference type="EMBL" id="KDR07529.1"/>
    </source>
</evidence>
<dbReference type="OMA" id="PIEKICW"/>
<dbReference type="Proteomes" id="UP000027135">
    <property type="component" value="Unassembled WGS sequence"/>
</dbReference>
<gene>
    <name evidence="4" type="ORF">L798_02908</name>
</gene>
<dbReference type="eggNOG" id="KOG4186">
    <property type="taxonomic scope" value="Eukaryota"/>
</dbReference>
<sequence length="271" mass="30598">MDIDDMSKFLGTHNGRDKVIRTLSYATKLAAAFVSSEETARKLDSISGQLSACRTILRLFDDIPMLNYTLTYGLGKEEPDKLTRIIGILINAADQLYFPLEHVAWASDHRIVSLRSTSWWTACTVCWAVSLYLSFIKALRCMHILQYQRSCLNGTDSDANAVMTQLVTQQRHQLLTVLRCGGDLAQAVNCLPGGFLWAGKLQKWHCGALGTITSIISLYQSYQRIVAYNIHYQSVSKNSRKPKDKIEAMFCLSNYSLLYQRLTEAWVSHIS</sequence>
<dbReference type="InterPro" id="IPR026510">
    <property type="entry name" value="PEX11C_met"/>
</dbReference>
<proteinExistence type="predicted"/>
<dbReference type="EMBL" id="KK853452">
    <property type="protein sequence ID" value="KDR07529.1"/>
    <property type="molecule type" value="Genomic_DNA"/>
</dbReference>
<evidence type="ECO:0000256" key="1">
    <source>
        <dbReference type="ARBA" id="ARBA00023136"/>
    </source>
</evidence>
<evidence type="ECO:0000313" key="5">
    <source>
        <dbReference type="Proteomes" id="UP000027135"/>
    </source>
</evidence>
<dbReference type="InParanoid" id="A0A067QH08"/>
<protein>
    <submittedName>
        <fullName evidence="4">Peroxisomal membrane protein 11C</fullName>
    </submittedName>
</protein>
<keyword evidence="2" id="KW-0576">Peroxisome</keyword>
<evidence type="ECO:0000256" key="3">
    <source>
        <dbReference type="ARBA" id="ARBA00046271"/>
    </source>
</evidence>
<organism evidence="4 5">
    <name type="scientific">Zootermopsis nevadensis</name>
    <name type="common">Dampwood termite</name>
    <dbReference type="NCBI Taxonomy" id="136037"/>
    <lineage>
        <taxon>Eukaryota</taxon>
        <taxon>Metazoa</taxon>
        <taxon>Ecdysozoa</taxon>
        <taxon>Arthropoda</taxon>
        <taxon>Hexapoda</taxon>
        <taxon>Insecta</taxon>
        <taxon>Pterygota</taxon>
        <taxon>Neoptera</taxon>
        <taxon>Polyneoptera</taxon>
        <taxon>Dictyoptera</taxon>
        <taxon>Blattodea</taxon>
        <taxon>Blattoidea</taxon>
        <taxon>Termitoidae</taxon>
        <taxon>Termopsidae</taxon>
        <taxon>Zootermopsis</taxon>
    </lineage>
</organism>
<dbReference type="GO" id="GO:0005778">
    <property type="term" value="C:peroxisomal membrane"/>
    <property type="evidence" value="ECO:0007669"/>
    <property type="project" value="UniProtKB-SubCell"/>
</dbReference>
<dbReference type="InterPro" id="IPR008733">
    <property type="entry name" value="PEX11"/>
</dbReference>